<organism evidence="6 7">
    <name type="scientific">Domibacillus aminovorans</name>
    <dbReference type="NCBI Taxonomy" id="29332"/>
    <lineage>
        <taxon>Bacteria</taxon>
        <taxon>Bacillati</taxon>
        <taxon>Bacillota</taxon>
        <taxon>Bacilli</taxon>
        <taxon>Bacillales</taxon>
        <taxon>Bacillaceae</taxon>
        <taxon>Domibacillus</taxon>
    </lineage>
</organism>
<dbReference type="EMBL" id="LQWZ01000035">
    <property type="protein sequence ID" value="OAH53917.1"/>
    <property type="molecule type" value="Genomic_DNA"/>
</dbReference>
<dbReference type="OrthoDB" id="2455901at2"/>
<dbReference type="Proteomes" id="UP000077271">
    <property type="component" value="Unassembled WGS sequence"/>
</dbReference>
<evidence type="ECO:0000256" key="1">
    <source>
        <dbReference type="ARBA" id="ARBA00004141"/>
    </source>
</evidence>
<dbReference type="InterPro" id="IPR032808">
    <property type="entry name" value="DoxX"/>
</dbReference>
<dbReference type="GO" id="GO:0016020">
    <property type="term" value="C:membrane"/>
    <property type="evidence" value="ECO:0007669"/>
    <property type="project" value="UniProtKB-SubCell"/>
</dbReference>
<dbReference type="RefSeq" id="WP_063975417.1">
    <property type="nucleotide sequence ID" value="NZ_LQWZ01000035.1"/>
</dbReference>
<feature type="transmembrane region" description="Helical" evidence="5">
    <location>
        <begin position="43"/>
        <end position="61"/>
    </location>
</feature>
<dbReference type="AlphaFoldDB" id="A0A177KLC8"/>
<reference evidence="6 7" key="1">
    <citation type="submission" date="2016-01" db="EMBL/GenBank/DDBJ databases">
        <title>Investigation of taxonomic status of Bacillus aminovorans.</title>
        <authorList>
            <person name="Verma A."/>
            <person name="Pal Y."/>
            <person name="Krishnamurthi S."/>
        </authorList>
    </citation>
    <scope>NUCLEOTIDE SEQUENCE [LARGE SCALE GENOMIC DNA]</scope>
    <source>
        <strain evidence="6 7">DSM 4337</strain>
    </source>
</reference>
<keyword evidence="3 5" id="KW-1133">Transmembrane helix</keyword>
<comment type="subcellular location">
    <subcellularLocation>
        <location evidence="1">Membrane</location>
        <topology evidence="1">Multi-pass membrane protein</topology>
    </subcellularLocation>
</comment>
<sequence>MKWTVRITQGLLAIAFLLFGFMKLSANSMQVDAFNNVYGYGLGFMYVVGAIEVISAIGLLIGYWKKNLVSVFSGVLMMVMAGAVITHIMAGQGFGVAMMPLILLLLAAIVFFGQRKMMTTTAKAA</sequence>
<evidence type="ECO:0000313" key="7">
    <source>
        <dbReference type="Proteomes" id="UP000077271"/>
    </source>
</evidence>
<evidence type="ECO:0000313" key="6">
    <source>
        <dbReference type="EMBL" id="OAH53917.1"/>
    </source>
</evidence>
<evidence type="ECO:0000256" key="2">
    <source>
        <dbReference type="ARBA" id="ARBA00022692"/>
    </source>
</evidence>
<name>A0A177KLC8_9BACI</name>
<gene>
    <name evidence="6" type="ORF">AWH48_11660</name>
</gene>
<comment type="caution">
    <text evidence="6">The sequence shown here is derived from an EMBL/GenBank/DDBJ whole genome shotgun (WGS) entry which is preliminary data.</text>
</comment>
<evidence type="ECO:0000256" key="3">
    <source>
        <dbReference type="ARBA" id="ARBA00022989"/>
    </source>
</evidence>
<evidence type="ECO:0000256" key="4">
    <source>
        <dbReference type="ARBA" id="ARBA00023136"/>
    </source>
</evidence>
<dbReference type="Pfam" id="PF13564">
    <property type="entry name" value="DoxX_2"/>
    <property type="match status" value="1"/>
</dbReference>
<accession>A0A177KLC8</accession>
<evidence type="ECO:0008006" key="8">
    <source>
        <dbReference type="Google" id="ProtNLM"/>
    </source>
</evidence>
<evidence type="ECO:0000256" key="5">
    <source>
        <dbReference type="SAM" id="Phobius"/>
    </source>
</evidence>
<keyword evidence="4 5" id="KW-0472">Membrane</keyword>
<feature type="transmembrane region" description="Helical" evidence="5">
    <location>
        <begin position="68"/>
        <end position="88"/>
    </location>
</feature>
<protein>
    <recommendedName>
        <fullName evidence="8">DoxX family protein</fullName>
    </recommendedName>
</protein>
<keyword evidence="2 5" id="KW-0812">Transmembrane</keyword>
<feature type="transmembrane region" description="Helical" evidence="5">
    <location>
        <begin position="94"/>
        <end position="113"/>
    </location>
</feature>
<proteinExistence type="predicted"/>